<feature type="transmembrane region" description="Helical" evidence="7">
    <location>
        <begin position="382"/>
        <end position="405"/>
    </location>
</feature>
<dbReference type="Gene3D" id="1.20.1250.20">
    <property type="entry name" value="MFS general substrate transporter like domains"/>
    <property type="match status" value="2"/>
</dbReference>
<evidence type="ECO:0000256" key="7">
    <source>
        <dbReference type="SAM" id="Phobius"/>
    </source>
</evidence>
<dbReference type="PROSITE" id="PS50850">
    <property type="entry name" value="MFS"/>
    <property type="match status" value="1"/>
</dbReference>
<proteinExistence type="predicted"/>
<dbReference type="InterPro" id="IPR011701">
    <property type="entry name" value="MFS"/>
</dbReference>
<dbReference type="PANTHER" id="PTHR43791">
    <property type="entry name" value="PERMEASE-RELATED"/>
    <property type="match status" value="1"/>
</dbReference>
<dbReference type="GO" id="GO:0022857">
    <property type="term" value="F:transmembrane transporter activity"/>
    <property type="evidence" value="ECO:0007669"/>
    <property type="project" value="InterPro"/>
</dbReference>
<evidence type="ECO:0000256" key="6">
    <source>
        <dbReference type="SAM" id="MobiDB-lite"/>
    </source>
</evidence>
<keyword evidence="4 7" id="KW-1133">Transmembrane helix</keyword>
<comment type="subcellular location">
    <subcellularLocation>
        <location evidence="1">Membrane</location>
        <topology evidence="1">Multi-pass membrane protein</topology>
    </subcellularLocation>
</comment>
<feature type="domain" description="Major facilitator superfamily (MFS) profile" evidence="8">
    <location>
        <begin position="63"/>
        <end position="472"/>
    </location>
</feature>
<name>A0A6G1HTY8_9PEZI</name>
<dbReference type="InterPro" id="IPR036259">
    <property type="entry name" value="MFS_trans_sf"/>
</dbReference>
<sequence>MREKTRPSSTPSQLPLHTPPPTASPPLTRSRWRPWNRFPPSPQQTLTSQAAEAALLRKCDWHVIPMLGWLYFVMSTDRLNIGNARLAGLEADLHMKGSHDFALALIIPLLAQTAFALPSILALKRVRPSRWLAGLAFGWGLATLGTGFARTHPQLLACRFLLGFFEAGFLPGLLLVCSAYYARFELQKRLSLIFAFTVLAGALSGLLAYACAKLGNRGNLAPWRWIFVLEGAGTLLSALLAFFTLPDLPADATFLSEGEKRTLGRRLRADGQDARMDTLDSRALRLILKDWKLYTAAFMAIPLAAAGYGIVFFAPTILAAEGYVGERAHVHSIPIYVVAFALVLASAWASDRAKHRAGFVLAGVGVGVAGYGVLLADTGAGARYAALFLAAAGFYTAQPLVYAWVLNNQCGHWKRAVAAGVLAGCGNAGGILAALVFPRSSGPRFTAGFAVMLGCLGVVGLVAGGFWWGLRRENQVRERGGRNGRLRRRDSEVENLGDAHPAFRFSY</sequence>
<gene>
    <name evidence="9" type="ORF">EJ06DRAFT_479316</name>
</gene>
<feature type="transmembrane region" description="Helical" evidence="7">
    <location>
        <begin position="357"/>
        <end position="376"/>
    </location>
</feature>
<feature type="region of interest" description="Disordered" evidence="6">
    <location>
        <begin position="1"/>
        <end position="44"/>
    </location>
</feature>
<feature type="transmembrane region" description="Helical" evidence="7">
    <location>
        <begin position="222"/>
        <end position="245"/>
    </location>
</feature>
<dbReference type="FunFam" id="1.20.1250.20:FF:000013">
    <property type="entry name" value="MFS general substrate transporter"/>
    <property type="match status" value="1"/>
</dbReference>
<keyword evidence="2" id="KW-0813">Transport</keyword>
<dbReference type="Pfam" id="PF07690">
    <property type="entry name" value="MFS_1"/>
    <property type="match status" value="1"/>
</dbReference>
<evidence type="ECO:0000259" key="8">
    <source>
        <dbReference type="PROSITE" id="PS50850"/>
    </source>
</evidence>
<organism evidence="9 10">
    <name type="scientific">Trichodelitschia bisporula</name>
    <dbReference type="NCBI Taxonomy" id="703511"/>
    <lineage>
        <taxon>Eukaryota</taxon>
        <taxon>Fungi</taxon>
        <taxon>Dikarya</taxon>
        <taxon>Ascomycota</taxon>
        <taxon>Pezizomycotina</taxon>
        <taxon>Dothideomycetes</taxon>
        <taxon>Dothideomycetes incertae sedis</taxon>
        <taxon>Phaeotrichales</taxon>
        <taxon>Phaeotrichaceae</taxon>
        <taxon>Trichodelitschia</taxon>
    </lineage>
</organism>
<dbReference type="AlphaFoldDB" id="A0A6G1HTY8"/>
<dbReference type="EMBL" id="ML996698">
    <property type="protein sequence ID" value="KAF2399307.1"/>
    <property type="molecule type" value="Genomic_DNA"/>
</dbReference>
<evidence type="ECO:0000313" key="9">
    <source>
        <dbReference type="EMBL" id="KAF2399307.1"/>
    </source>
</evidence>
<keyword evidence="3 7" id="KW-0812">Transmembrane</keyword>
<feature type="transmembrane region" description="Helical" evidence="7">
    <location>
        <begin position="333"/>
        <end position="350"/>
    </location>
</feature>
<feature type="transmembrane region" description="Helical" evidence="7">
    <location>
        <begin position="189"/>
        <end position="210"/>
    </location>
</feature>
<evidence type="ECO:0000256" key="5">
    <source>
        <dbReference type="ARBA" id="ARBA00023136"/>
    </source>
</evidence>
<feature type="transmembrane region" description="Helical" evidence="7">
    <location>
        <begin position="130"/>
        <end position="149"/>
    </location>
</feature>
<feature type="transmembrane region" description="Helical" evidence="7">
    <location>
        <begin position="291"/>
        <end position="313"/>
    </location>
</feature>
<evidence type="ECO:0000256" key="2">
    <source>
        <dbReference type="ARBA" id="ARBA00022448"/>
    </source>
</evidence>
<feature type="transmembrane region" description="Helical" evidence="7">
    <location>
        <begin position="449"/>
        <end position="470"/>
    </location>
</feature>
<feature type="transmembrane region" description="Helical" evidence="7">
    <location>
        <begin position="417"/>
        <end position="437"/>
    </location>
</feature>
<accession>A0A6G1HTY8</accession>
<evidence type="ECO:0000256" key="3">
    <source>
        <dbReference type="ARBA" id="ARBA00022692"/>
    </source>
</evidence>
<keyword evidence="5 7" id="KW-0472">Membrane</keyword>
<evidence type="ECO:0000256" key="4">
    <source>
        <dbReference type="ARBA" id="ARBA00022989"/>
    </source>
</evidence>
<keyword evidence="10" id="KW-1185">Reference proteome</keyword>
<dbReference type="SUPFAM" id="SSF103473">
    <property type="entry name" value="MFS general substrate transporter"/>
    <property type="match status" value="1"/>
</dbReference>
<reference evidence="9" key="1">
    <citation type="journal article" date="2020" name="Stud. Mycol.">
        <title>101 Dothideomycetes genomes: a test case for predicting lifestyles and emergence of pathogens.</title>
        <authorList>
            <person name="Haridas S."/>
            <person name="Albert R."/>
            <person name="Binder M."/>
            <person name="Bloem J."/>
            <person name="Labutti K."/>
            <person name="Salamov A."/>
            <person name="Andreopoulos B."/>
            <person name="Baker S."/>
            <person name="Barry K."/>
            <person name="Bills G."/>
            <person name="Bluhm B."/>
            <person name="Cannon C."/>
            <person name="Castanera R."/>
            <person name="Culley D."/>
            <person name="Daum C."/>
            <person name="Ezra D."/>
            <person name="Gonzalez J."/>
            <person name="Henrissat B."/>
            <person name="Kuo A."/>
            <person name="Liang C."/>
            <person name="Lipzen A."/>
            <person name="Lutzoni F."/>
            <person name="Magnuson J."/>
            <person name="Mondo S."/>
            <person name="Nolan M."/>
            <person name="Ohm R."/>
            <person name="Pangilinan J."/>
            <person name="Park H.-J."/>
            <person name="Ramirez L."/>
            <person name="Alfaro M."/>
            <person name="Sun H."/>
            <person name="Tritt A."/>
            <person name="Yoshinaga Y."/>
            <person name="Zwiers L.-H."/>
            <person name="Turgeon B."/>
            <person name="Goodwin S."/>
            <person name="Spatafora J."/>
            <person name="Crous P."/>
            <person name="Grigoriev I."/>
        </authorList>
    </citation>
    <scope>NUCLEOTIDE SEQUENCE</scope>
    <source>
        <strain evidence="9">CBS 262.69</strain>
    </source>
</reference>
<feature type="transmembrane region" description="Helical" evidence="7">
    <location>
        <begin position="101"/>
        <end position="123"/>
    </location>
</feature>
<dbReference type="PANTHER" id="PTHR43791:SF52">
    <property type="entry name" value="TRANSPORTER, PUTATIVE (AFU_ORTHOLOGUE AFUA_1G11820)-RELATED"/>
    <property type="match status" value="1"/>
</dbReference>
<dbReference type="Proteomes" id="UP000799640">
    <property type="component" value="Unassembled WGS sequence"/>
</dbReference>
<dbReference type="OrthoDB" id="2985014at2759"/>
<dbReference type="InterPro" id="IPR020846">
    <property type="entry name" value="MFS_dom"/>
</dbReference>
<dbReference type="GO" id="GO:0016020">
    <property type="term" value="C:membrane"/>
    <property type="evidence" value="ECO:0007669"/>
    <property type="project" value="UniProtKB-SubCell"/>
</dbReference>
<evidence type="ECO:0000256" key="1">
    <source>
        <dbReference type="ARBA" id="ARBA00004141"/>
    </source>
</evidence>
<evidence type="ECO:0000313" key="10">
    <source>
        <dbReference type="Proteomes" id="UP000799640"/>
    </source>
</evidence>
<protein>
    <submittedName>
        <fullName evidence="9">MFS general substrate transporter</fullName>
    </submittedName>
</protein>
<feature type="transmembrane region" description="Helical" evidence="7">
    <location>
        <begin position="161"/>
        <end position="182"/>
    </location>
</feature>